<dbReference type="PANTHER" id="PTHR43798:SF5">
    <property type="entry name" value="MONOACYLGLYCEROL LIPASE ABHD6"/>
    <property type="match status" value="1"/>
</dbReference>
<dbReference type="GO" id="GO:0047570">
    <property type="term" value="F:3-oxoadipate enol-lactonase activity"/>
    <property type="evidence" value="ECO:0007669"/>
    <property type="project" value="UniProtKB-EC"/>
</dbReference>
<dbReference type="GO" id="GO:0046464">
    <property type="term" value="P:acylglycerol catabolic process"/>
    <property type="evidence" value="ECO:0007669"/>
    <property type="project" value="TreeGrafter"/>
</dbReference>
<dbReference type="Pfam" id="PF00561">
    <property type="entry name" value="Abhydrolase_1"/>
    <property type="match status" value="1"/>
</dbReference>
<dbReference type="PANTHER" id="PTHR43798">
    <property type="entry name" value="MONOACYLGLYCEROL LIPASE"/>
    <property type="match status" value="1"/>
</dbReference>
<dbReference type="AlphaFoldDB" id="A0A6J4R2K9"/>
<protein>
    <submittedName>
        <fullName evidence="2">Beta-ketoadipate enol-lactone hydrolase</fullName>
        <ecNumber evidence="2">3.1.1.24</ecNumber>
    </submittedName>
</protein>
<name>A0A6J4R2K9_9ACTN</name>
<organism evidence="2">
    <name type="scientific">uncultured Rubrobacteraceae bacterium</name>
    <dbReference type="NCBI Taxonomy" id="349277"/>
    <lineage>
        <taxon>Bacteria</taxon>
        <taxon>Bacillati</taxon>
        <taxon>Actinomycetota</taxon>
        <taxon>Rubrobacteria</taxon>
        <taxon>Rubrobacterales</taxon>
        <taxon>Rubrobacteraceae</taxon>
        <taxon>environmental samples</taxon>
    </lineage>
</organism>
<keyword evidence="2" id="KW-0378">Hydrolase</keyword>
<proteinExistence type="predicted"/>
<accession>A0A6J4R2K9</accession>
<dbReference type="SUPFAM" id="SSF53474">
    <property type="entry name" value="alpha/beta-Hydrolases"/>
    <property type="match status" value="1"/>
</dbReference>
<dbReference type="EMBL" id="CADCVI010000066">
    <property type="protein sequence ID" value="CAA9462403.1"/>
    <property type="molecule type" value="Genomic_DNA"/>
</dbReference>
<dbReference type="InterPro" id="IPR000073">
    <property type="entry name" value="AB_hydrolase_1"/>
</dbReference>
<reference evidence="2" key="1">
    <citation type="submission" date="2020-02" db="EMBL/GenBank/DDBJ databases">
        <authorList>
            <person name="Meier V. D."/>
        </authorList>
    </citation>
    <scope>NUCLEOTIDE SEQUENCE</scope>
    <source>
        <strain evidence="2">AVDCRST_MAG25</strain>
    </source>
</reference>
<dbReference type="InterPro" id="IPR026968">
    <property type="entry name" value="PcaD/CatD"/>
</dbReference>
<dbReference type="InterPro" id="IPR029058">
    <property type="entry name" value="AB_hydrolase_fold"/>
</dbReference>
<dbReference type="NCBIfam" id="TIGR02427">
    <property type="entry name" value="protocat_pcaD"/>
    <property type="match status" value="1"/>
</dbReference>
<dbReference type="EC" id="3.1.1.24" evidence="2"/>
<dbReference type="GO" id="GO:0016020">
    <property type="term" value="C:membrane"/>
    <property type="evidence" value="ECO:0007669"/>
    <property type="project" value="TreeGrafter"/>
</dbReference>
<feature type="domain" description="AB hydrolase-1" evidence="1">
    <location>
        <begin position="19"/>
        <end position="244"/>
    </location>
</feature>
<dbReference type="GO" id="GO:0042952">
    <property type="term" value="P:beta-ketoadipate pathway"/>
    <property type="evidence" value="ECO:0007669"/>
    <property type="project" value="InterPro"/>
</dbReference>
<dbReference type="Gene3D" id="3.40.50.1820">
    <property type="entry name" value="alpha/beta hydrolase"/>
    <property type="match status" value="1"/>
</dbReference>
<dbReference type="GO" id="GO:0047372">
    <property type="term" value="F:monoacylglycerol lipase activity"/>
    <property type="evidence" value="ECO:0007669"/>
    <property type="project" value="TreeGrafter"/>
</dbReference>
<dbReference type="PRINTS" id="PR00111">
    <property type="entry name" value="ABHYDROLASE"/>
</dbReference>
<gene>
    <name evidence="2" type="ORF">AVDCRST_MAG25-1053</name>
</gene>
<evidence type="ECO:0000259" key="1">
    <source>
        <dbReference type="Pfam" id="PF00561"/>
    </source>
</evidence>
<sequence length="267" mass="28816">MNGGTVELYHRTEGPEDAPVLVLGNSLGTTLEMWDAQAPALREHFRLVRYDHRGHGGSPVPSGPYSMDDLGGDALALMDRIGVEKFSFCGLSIGGMVGMWLGSEAPERIEGLVLCCTAARFDPPGAWEDRARAVRTEGMEAVADAVLERWFTPALREERPEVLRWAGGMLRGANPEGYAGCCEAIRDADLRPGLGRITAPTLVIAGSEDPAAPVEKAETIRDGIPDCRLAVIERSAHIANVERPEEVTGEILGHLKPVRKGGREGER</sequence>
<evidence type="ECO:0000313" key="2">
    <source>
        <dbReference type="EMBL" id="CAA9462403.1"/>
    </source>
</evidence>
<dbReference type="InterPro" id="IPR050266">
    <property type="entry name" value="AB_hydrolase_sf"/>
</dbReference>